<evidence type="ECO:0000313" key="4">
    <source>
        <dbReference type="EMBL" id="QDE35198.1"/>
    </source>
</evidence>
<evidence type="ECO:0000313" key="5">
    <source>
        <dbReference type="Proteomes" id="UP000316125"/>
    </source>
</evidence>
<keyword evidence="2" id="KW-0812">Transmembrane</keyword>
<keyword evidence="2" id="KW-0472">Membrane</keyword>
<proteinExistence type="predicted"/>
<accession>A0A4Y5YRG9</accession>
<gene>
    <name evidence="4" type="ORF">FIV50_10600</name>
</gene>
<feature type="transmembrane region" description="Helical" evidence="2">
    <location>
        <begin position="17"/>
        <end position="36"/>
    </location>
</feature>
<dbReference type="Pfam" id="PF13559">
    <property type="entry name" value="DUF4129"/>
    <property type="match status" value="1"/>
</dbReference>
<organism evidence="4 5">
    <name type="scientific">Microbacterium foliorum</name>
    <dbReference type="NCBI Taxonomy" id="104336"/>
    <lineage>
        <taxon>Bacteria</taxon>
        <taxon>Bacillati</taxon>
        <taxon>Actinomycetota</taxon>
        <taxon>Actinomycetes</taxon>
        <taxon>Micrococcales</taxon>
        <taxon>Microbacteriaceae</taxon>
        <taxon>Microbacterium</taxon>
    </lineage>
</organism>
<dbReference type="RefSeq" id="WP_140037406.1">
    <property type="nucleotide sequence ID" value="NZ_CP041040.1"/>
</dbReference>
<evidence type="ECO:0000256" key="1">
    <source>
        <dbReference type="SAM" id="MobiDB-lite"/>
    </source>
</evidence>
<dbReference type="InterPro" id="IPR025403">
    <property type="entry name" value="TgpA-like_C"/>
</dbReference>
<reference evidence="4 5" key="1">
    <citation type="submission" date="2019-06" db="EMBL/GenBank/DDBJ databases">
        <title>Complete genome of Microbacterium foliorum M2.</title>
        <authorList>
            <person name="Cao G."/>
        </authorList>
    </citation>
    <scope>NUCLEOTIDE SEQUENCE [LARGE SCALE GENOMIC DNA]</scope>
    <source>
        <strain evidence="4 5">M2</strain>
    </source>
</reference>
<dbReference type="EMBL" id="CP041040">
    <property type="protein sequence ID" value="QDE35198.1"/>
    <property type="molecule type" value="Genomic_DNA"/>
</dbReference>
<dbReference type="AlphaFoldDB" id="A0A4Y5YRG9"/>
<dbReference type="OrthoDB" id="5198230at2"/>
<feature type="transmembrane region" description="Helical" evidence="2">
    <location>
        <begin position="78"/>
        <end position="107"/>
    </location>
</feature>
<feature type="domain" description="Protein-glutamine gamma-glutamyltransferase-like C-terminal" evidence="3">
    <location>
        <begin position="167"/>
        <end position="236"/>
    </location>
</feature>
<keyword evidence="2" id="KW-1133">Transmembrane helix</keyword>
<evidence type="ECO:0000259" key="3">
    <source>
        <dbReference type="Pfam" id="PF13559"/>
    </source>
</evidence>
<protein>
    <submittedName>
        <fullName evidence="4">DUF4129 domain-containing protein</fullName>
    </submittedName>
</protein>
<name>A0A4Y5YRG9_9MICO</name>
<sequence length="243" mass="26016">MPIDHQTRPARRSVDRLVVPFVVVVLFVVAMTASAVQGQPTFRPAEPIPAGTAEPLPTASPGGTGLPEPLESEPTNAAVAQMLTVILMVLVAAGIIVLLVIAAKALLRAWRDRPLRRRDAAVVAPEVEQFESPPTADIAVGVMRRGIAGALATIDERVRATDAIIAAWIGLEESAADAGVTRAASETPGEFVVRIVTLRPGVADEAVALLRLYESVRFGTRVADEDDRSSARRALRRIEEVWR</sequence>
<feature type="region of interest" description="Disordered" evidence="1">
    <location>
        <begin position="40"/>
        <end position="72"/>
    </location>
</feature>
<evidence type="ECO:0000256" key="2">
    <source>
        <dbReference type="SAM" id="Phobius"/>
    </source>
</evidence>
<dbReference type="Proteomes" id="UP000316125">
    <property type="component" value="Chromosome"/>
</dbReference>